<dbReference type="Pfam" id="PF00156">
    <property type="entry name" value="Pribosyltran"/>
    <property type="match status" value="1"/>
</dbReference>
<dbReference type="PANTHER" id="PTHR11907">
    <property type="entry name" value="AMIDOPHOSPHORIBOSYLTRANSFERASE"/>
    <property type="match status" value="1"/>
</dbReference>
<dbReference type="SUPFAM" id="SSF53271">
    <property type="entry name" value="PRTase-like"/>
    <property type="match status" value="1"/>
</dbReference>
<evidence type="ECO:0000313" key="5">
    <source>
        <dbReference type="Proteomes" id="UP000034692"/>
    </source>
</evidence>
<keyword evidence="1" id="KW-0808">Transferase</keyword>
<dbReference type="InterPro" id="IPR000836">
    <property type="entry name" value="PRTase_dom"/>
</dbReference>
<dbReference type="Proteomes" id="UP000034692">
    <property type="component" value="Unassembled WGS sequence"/>
</dbReference>
<evidence type="ECO:0000256" key="2">
    <source>
        <dbReference type="ARBA" id="ARBA00022962"/>
    </source>
</evidence>
<dbReference type="EMBL" id="JJQO01000069">
    <property type="protein sequence ID" value="KKH67974.1"/>
    <property type="molecule type" value="Genomic_DNA"/>
</dbReference>
<protein>
    <recommendedName>
        <fullName evidence="3">Phosphoribosyltransferase domain-containing protein</fullName>
    </recommendedName>
</protein>
<feature type="domain" description="Phosphoribosyltransferase" evidence="3">
    <location>
        <begin position="23"/>
        <end position="129"/>
    </location>
</feature>
<dbReference type="PATRIC" id="fig|2209.54.peg.2654"/>
<reference evidence="4 5" key="1">
    <citation type="journal article" date="2015" name="ISME J.">
        <title>Genomic and phenotypic differentiation among Methanosarcina mazei populations from Columbia River sediment.</title>
        <authorList>
            <person name="Youngblut N.D."/>
            <person name="Wirth J.S."/>
            <person name="Henriksen J.R."/>
            <person name="Smith M."/>
            <person name="Simon H."/>
            <person name="Metcalf W.W."/>
            <person name="Whitaker R.J."/>
        </authorList>
    </citation>
    <scope>NUCLEOTIDE SEQUENCE [LARGE SCALE GENOMIC DNA]</scope>
    <source>
        <strain evidence="4 5">1.H.A.2.7</strain>
    </source>
</reference>
<dbReference type="GO" id="GO:0016740">
    <property type="term" value="F:transferase activity"/>
    <property type="evidence" value="ECO:0007669"/>
    <property type="project" value="UniProtKB-KW"/>
</dbReference>
<evidence type="ECO:0000259" key="3">
    <source>
        <dbReference type="Pfam" id="PF00156"/>
    </source>
</evidence>
<accession>A0A0F8S3W1</accession>
<dbReference type="Gene3D" id="3.40.50.2020">
    <property type="match status" value="1"/>
</dbReference>
<dbReference type="CDD" id="cd06223">
    <property type="entry name" value="PRTases_typeI"/>
    <property type="match status" value="1"/>
</dbReference>
<keyword evidence="2" id="KW-0315">Glutamine amidotransferase</keyword>
<organism evidence="4 5">
    <name type="scientific">Methanosarcina mazei</name>
    <name type="common">Methanosarcina frisia</name>
    <dbReference type="NCBI Taxonomy" id="2209"/>
    <lineage>
        <taxon>Archaea</taxon>
        <taxon>Methanobacteriati</taxon>
        <taxon>Methanobacteriota</taxon>
        <taxon>Stenosarchaea group</taxon>
        <taxon>Methanomicrobia</taxon>
        <taxon>Methanosarcinales</taxon>
        <taxon>Methanosarcinaceae</taxon>
        <taxon>Methanosarcina</taxon>
    </lineage>
</organism>
<comment type="caution">
    <text evidence="4">The sequence shown here is derived from an EMBL/GenBank/DDBJ whole genome shotgun (WGS) entry which is preliminary data.</text>
</comment>
<sequence length="167" mass="18368">RPDSTIDSIGVYAARKEAGRILAREYPVEADVVISVPDSGTSAAIGYAEESGIPYSIGLIKNKYVGRTFIQPNQALREQGVRLKLNVLKENIEGKRVVLVDDSIVRGTTSRRIVDMLKNAGAKEVHLRVSSPPVKYSCYFGIDTPNRRHLVGANKSIEEIKDMINAD</sequence>
<evidence type="ECO:0000256" key="1">
    <source>
        <dbReference type="ARBA" id="ARBA00022679"/>
    </source>
</evidence>
<dbReference type="AlphaFoldDB" id="A0A0F8S3W1"/>
<feature type="non-terminal residue" evidence="4">
    <location>
        <position position="1"/>
    </location>
</feature>
<dbReference type="InterPro" id="IPR029057">
    <property type="entry name" value="PRTase-like"/>
</dbReference>
<evidence type="ECO:0000313" key="4">
    <source>
        <dbReference type="EMBL" id="KKH67974.1"/>
    </source>
</evidence>
<proteinExistence type="predicted"/>
<gene>
    <name evidence="4" type="ORF">DU75_12465</name>
</gene>
<feature type="non-terminal residue" evidence="4">
    <location>
        <position position="167"/>
    </location>
</feature>
<name>A0A0F8S3W1_METMZ</name>